<feature type="compositionally biased region" description="Pro residues" evidence="1">
    <location>
        <begin position="43"/>
        <end position="57"/>
    </location>
</feature>
<accession>A0A438GIA7</accession>
<dbReference type="EMBL" id="QGNW01000427">
    <property type="protein sequence ID" value="RVW71912.1"/>
    <property type="molecule type" value="Genomic_DNA"/>
</dbReference>
<organism evidence="2 3">
    <name type="scientific">Vitis vinifera</name>
    <name type="common">Grape</name>
    <dbReference type="NCBI Taxonomy" id="29760"/>
    <lineage>
        <taxon>Eukaryota</taxon>
        <taxon>Viridiplantae</taxon>
        <taxon>Streptophyta</taxon>
        <taxon>Embryophyta</taxon>
        <taxon>Tracheophyta</taxon>
        <taxon>Spermatophyta</taxon>
        <taxon>Magnoliopsida</taxon>
        <taxon>eudicotyledons</taxon>
        <taxon>Gunneridae</taxon>
        <taxon>Pentapetalae</taxon>
        <taxon>rosids</taxon>
        <taxon>Vitales</taxon>
        <taxon>Vitaceae</taxon>
        <taxon>Viteae</taxon>
        <taxon>Vitis</taxon>
    </lineage>
</organism>
<gene>
    <name evidence="2" type="ORF">CK203_058399</name>
</gene>
<proteinExistence type="predicted"/>
<dbReference type="Proteomes" id="UP000288805">
    <property type="component" value="Unassembled WGS sequence"/>
</dbReference>
<dbReference type="AlphaFoldDB" id="A0A438GIA7"/>
<evidence type="ECO:0000313" key="2">
    <source>
        <dbReference type="EMBL" id="RVW71912.1"/>
    </source>
</evidence>
<feature type="region of interest" description="Disordered" evidence="1">
    <location>
        <begin position="16"/>
        <end position="59"/>
    </location>
</feature>
<sequence>MASLVHFEEKVHRKKLQRADTIPLAQSTPVPTEQGELLIETTPPTPASPTSAPPMPMPEAISVVPPMTPIVQSVAPTTSEPSITISALEFRGLTAILRQIQQHLSLLSPPQPNLPTSSEPLAPIKDIILAEDTTTEVQIPPP</sequence>
<evidence type="ECO:0000313" key="3">
    <source>
        <dbReference type="Proteomes" id="UP000288805"/>
    </source>
</evidence>
<comment type="caution">
    <text evidence="2">The sequence shown here is derived from an EMBL/GenBank/DDBJ whole genome shotgun (WGS) entry which is preliminary data.</text>
</comment>
<name>A0A438GIA7_VITVI</name>
<reference evidence="2 3" key="1">
    <citation type="journal article" date="2018" name="PLoS Genet.">
        <title>Population sequencing reveals clonal diversity and ancestral inbreeding in the grapevine cultivar Chardonnay.</title>
        <authorList>
            <person name="Roach M.J."/>
            <person name="Johnson D.L."/>
            <person name="Bohlmann J."/>
            <person name="van Vuuren H.J."/>
            <person name="Jones S.J."/>
            <person name="Pretorius I.S."/>
            <person name="Schmidt S.A."/>
            <person name="Borneman A.R."/>
        </authorList>
    </citation>
    <scope>NUCLEOTIDE SEQUENCE [LARGE SCALE GENOMIC DNA]</scope>
    <source>
        <strain evidence="3">cv. Chardonnay</strain>
        <tissue evidence="2">Leaf</tissue>
    </source>
</reference>
<evidence type="ECO:0000256" key="1">
    <source>
        <dbReference type="SAM" id="MobiDB-lite"/>
    </source>
</evidence>
<protein>
    <submittedName>
        <fullName evidence="2">Uncharacterized protein</fullName>
    </submittedName>
</protein>